<accession>A0A7G7GCL5</accession>
<dbReference type="KEGG" id="aswu:HUW51_20030"/>
<gene>
    <name evidence="1" type="ORF">HUW51_20030</name>
</gene>
<reference evidence="1 2" key="1">
    <citation type="journal article" date="2018" name="Int. J. Syst. Evol. Microbiol.">
        <title>Adhaeribacter swui sp. nov., isolated from wet mud.</title>
        <authorList>
            <person name="Kim D.U."/>
            <person name="Kim K.W."/>
            <person name="Kang M.S."/>
            <person name="Kim J.Y."/>
            <person name="Jang J.H."/>
            <person name="Kim M.K."/>
        </authorList>
    </citation>
    <scope>NUCLEOTIDE SEQUENCE [LARGE SCALE GENOMIC DNA]</scope>
    <source>
        <strain evidence="1 2">KCTC 52873</strain>
    </source>
</reference>
<dbReference type="EMBL" id="CP055156">
    <property type="protein sequence ID" value="QNF34899.1"/>
    <property type="molecule type" value="Genomic_DNA"/>
</dbReference>
<proteinExistence type="predicted"/>
<dbReference type="Proteomes" id="UP000515237">
    <property type="component" value="Chromosome"/>
</dbReference>
<dbReference type="RefSeq" id="WP_185271393.1">
    <property type="nucleotide sequence ID" value="NZ_CP055156.1"/>
</dbReference>
<evidence type="ECO:0000313" key="2">
    <source>
        <dbReference type="Proteomes" id="UP000515237"/>
    </source>
</evidence>
<name>A0A7G7GCL5_9BACT</name>
<protein>
    <recommendedName>
        <fullName evidence="3">GNAT family N-acetyltransferase</fullName>
    </recommendedName>
</protein>
<keyword evidence="2" id="KW-1185">Reference proteome</keyword>
<evidence type="ECO:0000313" key="1">
    <source>
        <dbReference type="EMBL" id="QNF34899.1"/>
    </source>
</evidence>
<dbReference type="Gene3D" id="3.40.630.30">
    <property type="match status" value="1"/>
</dbReference>
<evidence type="ECO:0008006" key="3">
    <source>
        <dbReference type="Google" id="ProtNLM"/>
    </source>
</evidence>
<sequence length="319" mass="36335">MWKRLPAAGINKNQWDACVISDSSGLVYALSWYLDAVAPNWEGWAKEQNNEYVAVLPIVKRRIAGKPVITQPLLTQQFGLFRLKPSIDLTKLWQELLLKIFKPGSAVEQYCLKPSDFKILKNLLPVIQKTNLVLPLHLSYREIKTAYHSNRIRDLHKATLAKLQLQRGNNCWPDVFRLYQETILPRLKPNQQTILLKIIPQLIEAAIKQGLAYTYVVLLPNKQVVAGAIFICYKNRLTYLLPAASKSGKKVGASTYLIDQVCQQFAGSEVVLDFEGSSKPGLARFYQSFGAQPEVYGILENYNFSLILKIFYALKKYKK</sequence>
<organism evidence="1 2">
    <name type="scientific">Adhaeribacter swui</name>
    <dbReference type="NCBI Taxonomy" id="2086471"/>
    <lineage>
        <taxon>Bacteria</taxon>
        <taxon>Pseudomonadati</taxon>
        <taxon>Bacteroidota</taxon>
        <taxon>Cytophagia</taxon>
        <taxon>Cytophagales</taxon>
        <taxon>Hymenobacteraceae</taxon>
        <taxon>Adhaeribacter</taxon>
    </lineage>
</organism>
<dbReference type="InterPro" id="IPR016181">
    <property type="entry name" value="Acyl_CoA_acyltransferase"/>
</dbReference>
<dbReference type="SUPFAM" id="SSF55729">
    <property type="entry name" value="Acyl-CoA N-acyltransferases (Nat)"/>
    <property type="match status" value="1"/>
</dbReference>
<dbReference type="AlphaFoldDB" id="A0A7G7GCL5"/>